<name>A0A318HZ17_9BACT</name>
<gene>
    <name evidence="2" type="ORF">EJ73_00450</name>
</gene>
<protein>
    <submittedName>
        <fullName evidence="2">SusD-like starch-binding protein associating with outer membrane</fullName>
    </submittedName>
</protein>
<dbReference type="PROSITE" id="PS51257">
    <property type="entry name" value="PROKAR_LIPOPROTEIN"/>
    <property type="match status" value="1"/>
</dbReference>
<dbReference type="STRING" id="1122991.GCA_000613445_01072"/>
<sequence>MNMRNIYIYMLLAVTTLTLSSCDDFLDKLPDNRMDLNSKEKVQKYLVSAYPDHNPAYLTELYSDNADEFDVTGWGTDGIFQDQAFAWKDITETQDKESPQELWNSLYMAMGTANTALQTIEQSGNSTSSDYQASKGEALLCRAYAAFMLSNTFCMAYDATTADKHMGLPYPLQPETIVGAKYERGTLAAFYKQINSDIEAGLPLVTDNYSRPKYHFTRNAAYAFAALFNLYYQKYDKAVAYASQVLGTNASSKLRDWKAFNALSANGQIAPNAYVNTSSQANLLLQTVYSQAGAYLGPYGVGNKYAHGQLISEKEDLQSRGPWGRSADFGYTVWSNNSLSKFFINKVPYSFEYTDVQAGIGHAHSAYAVLTTDLTLLVRAEAYAMLGKYNEAVADLNTEVKAYSSGALSVTLDGIKDFYNGISYYTPTDPTPKKRFNTAFNIEPTTQEPLLHAILQLRRIMTTGEGWRLQDVKRYGMVIYRRTLSASSTVVAVKDSLTANDPRRAIQLPQDVITAGLPANPRNK</sequence>
<comment type="caution">
    <text evidence="2">The sequence shown here is derived from an EMBL/GenBank/DDBJ whole genome shotgun (WGS) entry which is preliminary data.</text>
</comment>
<dbReference type="EMBL" id="QJJX01000004">
    <property type="protein sequence ID" value="PXX23855.1"/>
    <property type="molecule type" value="Genomic_DNA"/>
</dbReference>
<dbReference type="AlphaFoldDB" id="A0A318HZ17"/>
<organism evidence="2 3">
    <name type="scientific">Hoylesella shahii DSM 15611 = JCM 12083</name>
    <dbReference type="NCBI Taxonomy" id="1122991"/>
    <lineage>
        <taxon>Bacteria</taxon>
        <taxon>Pseudomonadati</taxon>
        <taxon>Bacteroidota</taxon>
        <taxon>Bacteroidia</taxon>
        <taxon>Bacteroidales</taxon>
        <taxon>Prevotellaceae</taxon>
        <taxon>Hoylesella</taxon>
    </lineage>
</organism>
<dbReference type="InterPro" id="IPR011990">
    <property type="entry name" value="TPR-like_helical_dom_sf"/>
</dbReference>
<dbReference type="Pfam" id="PF14322">
    <property type="entry name" value="SusD-like_3"/>
    <property type="match status" value="1"/>
</dbReference>
<dbReference type="Gene3D" id="1.25.40.390">
    <property type="match status" value="1"/>
</dbReference>
<evidence type="ECO:0000259" key="1">
    <source>
        <dbReference type="Pfam" id="PF14322"/>
    </source>
</evidence>
<dbReference type="GO" id="GO:0009279">
    <property type="term" value="C:cell outer membrane"/>
    <property type="evidence" value="ECO:0007669"/>
    <property type="project" value="UniProtKB-SubCell"/>
</dbReference>
<dbReference type="SUPFAM" id="SSF48452">
    <property type="entry name" value="TPR-like"/>
    <property type="match status" value="1"/>
</dbReference>
<dbReference type="RefSeq" id="WP_110369976.1">
    <property type="nucleotide sequence ID" value="NZ_QJJX01000004.1"/>
</dbReference>
<accession>A0A318HZ17</accession>
<reference evidence="2 3" key="1">
    <citation type="submission" date="2018-05" db="EMBL/GenBank/DDBJ databases">
        <title>Genomic Encyclopedia of Type Strains, Phase I: the one thousand microbial genomes (KMG-I) project.</title>
        <authorList>
            <person name="Kyrpides N."/>
        </authorList>
    </citation>
    <scope>NUCLEOTIDE SEQUENCE [LARGE SCALE GENOMIC DNA]</scope>
    <source>
        <strain evidence="2 3">DSM 15611</strain>
    </source>
</reference>
<dbReference type="Proteomes" id="UP000248314">
    <property type="component" value="Unassembled WGS sequence"/>
</dbReference>
<keyword evidence="3" id="KW-1185">Reference proteome</keyword>
<proteinExistence type="predicted"/>
<evidence type="ECO:0000313" key="3">
    <source>
        <dbReference type="Proteomes" id="UP000248314"/>
    </source>
</evidence>
<evidence type="ECO:0000313" key="2">
    <source>
        <dbReference type="EMBL" id="PXX23855.1"/>
    </source>
</evidence>
<dbReference type="InterPro" id="IPR033985">
    <property type="entry name" value="SusD-like_N"/>
</dbReference>
<feature type="domain" description="SusD-like N-terminal" evidence="1">
    <location>
        <begin position="24"/>
        <end position="229"/>
    </location>
</feature>